<dbReference type="GeneID" id="63854213"/>
<name>A0A9P4GJG2_9PLEO</name>
<reference evidence="1" key="1">
    <citation type="submission" date="2020-01" db="EMBL/GenBank/DDBJ databases">
        <authorList>
            <consortium name="DOE Joint Genome Institute"/>
            <person name="Haridas S."/>
            <person name="Albert R."/>
            <person name="Binder M."/>
            <person name="Bloem J."/>
            <person name="Labutti K."/>
            <person name="Salamov A."/>
            <person name="Andreopoulos B."/>
            <person name="Baker S.E."/>
            <person name="Barry K."/>
            <person name="Bills G."/>
            <person name="Bluhm B.H."/>
            <person name="Cannon C."/>
            <person name="Castanera R."/>
            <person name="Culley D.E."/>
            <person name="Daum C."/>
            <person name="Ezra D."/>
            <person name="Gonzalez J.B."/>
            <person name="Henrissat B."/>
            <person name="Kuo A."/>
            <person name="Liang C."/>
            <person name="Lipzen A."/>
            <person name="Lutzoni F."/>
            <person name="Magnuson J."/>
            <person name="Mondo S."/>
            <person name="Nolan M."/>
            <person name="Ohm R."/>
            <person name="Pangilinan J."/>
            <person name="Park H.-J."/>
            <person name="Ramirez L."/>
            <person name="Alfaro M."/>
            <person name="Sun H."/>
            <person name="Tritt A."/>
            <person name="Yoshinaga Y."/>
            <person name="Zwiers L.-H."/>
            <person name="Turgeon B.G."/>
            <person name="Goodwin S.B."/>
            <person name="Spatafora J.W."/>
            <person name="Crous P.W."/>
            <person name="Grigoriev I.V."/>
        </authorList>
    </citation>
    <scope>NUCLEOTIDE SEQUENCE</scope>
    <source>
        <strain evidence="1">CBS 394.84</strain>
    </source>
</reference>
<dbReference type="Proteomes" id="UP000800039">
    <property type="component" value="Unassembled WGS sequence"/>
</dbReference>
<dbReference type="RefSeq" id="XP_040788798.1">
    <property type="nucleotide sequence ID" value="XM_040936963.1"/>
</dbReference>
<organism evidence="1 2">
    <name type="scientific">Cucurbitaria berberidis CBS 394.84</name>
    <dbReference type="NCBI Taxonomy" id="1168544"/>
    <lineage>
        <taxon>Eukaryota</taxon>
        <taxon>Fungi</taxon>
        <taxon>Dikarya</taxon>
        <taxon>Ascomycota</taxon>
        <taxon>Pezizomycotina</taxon>
        <taxon>Dothideomycetes</taxon>
        <taxon>Pleosporomycetidae</taxon>
        <taxon>Pleosporales</taxon>
        <taxon>Pleosporineae</taxon>
        <taxon>Cucurbitariaceae</taxon>
        <taxon>Cucurbitaria</taxon>
    </lineage>
</organism>
<evidence type="ECO:0000313" key="1">
    <source>
        <dbReference type="EMBL" id="KAF1846235.1"/>
    </source>
</evidence>
<dbReference type="AlphaFoldDB" id="A0A9P4GJG2"/>
<proteinExistence type="predicted"/>
<dbReference type="EMBL" id="ML976616">
    <property type="protein sequence ID" value="KAF1846235.1"/>
    <property type="molecule type" value="Genomic_DNA"/>
</dbReference>
<sequence length="105" mass="11467">MRRFFATLMLGHDLFFLACYVQSRCSIELIVVLVLEFVSRVRSRFRSGGTTSASAVEEIGAPANVQVIDVVSSSRRRNFVPAASGFSMIGGPSFSTYPTIPMNAI</sequence>
<comment type="caution">
    <text evidence="1">The sequence shown here is derived from an EMBL/GenBank/DDBJ whole genome shotgun (WGS) entry which is preliminary data.</text>
</comment>
<evidence type="ECO:0000313" key="2">
    <source>
        <dbReference type="Proteomes" id="UP000800039"/>
    </source>
</evidence>
<protein>
    <submittedName>
        <fullName evidence="1">Uncharacterized protein</fullName>
    </submittedName>
</protein>
<keyword evidence="2" id="KW-1185">Reference proteome</keyword>
<accession>A0A9P4GJG2</accession>
<gene>
    <name evidence="1" type="ORF">K460DRAFT_406453</name>
</gene>